<feature type="repeat" description="TPR" evidence="1">
    <location>
        <begin position="675"/>
        <end position="708"/>
    </location>
</feature>
<dbReference type="Proteomes" id="UP001159427">
    <property type="component" value="Unassembled WGS sequence"/>
</dbReference>
<dbReference type="InterPro" id="IPR019734">
    <property type="entry name" value="TPR_rpt"/>
</dbReference>
<feature type="domain" description="CHAT" evidence="2">
    <location>
        <begin position="1044"/>
        <end position="1309"/>
    </location>
</feature>
<evidence type="ECO:0000313" key="4">
    <source>
        <dbReference type="Proteomes" id="UP001159427"/>
    </source>
</evidence>
<feature type="repeat" description="TPR" evidence="1">
    <location>
        <begin position="715"/>
        <end position="748"/>
    </location>
</feature>
<evidence type="ECO:0000313" key="3">
    <source>
        <dbReference type="EMBL" id="CAH3182468.1"/>
    </source>
</evidence>
<name>A0ABN8RTN9_9CNID</name>
<feature type="repeat" description="TPR" evidence="1">
    <location>
        <begin position="435"/>
        <end position="468"/>
    </location>
</feature>
<proteinExistence type="predicted"/>
<dbReference type="PANTHER" id="PTHR10098">
    <property type="entry name" value="RAPSYN-RELATED"/>
    <property type="match status" value="1"/>
</dbReference>
<protein>
    <recommendedName>
        <fullName evidence="2">CHAT domain-containing protein</fullName>
    </recommendedName>
</protein>
<comment type="caution">
    <text evidence="3">The sequence shown here is derived from an EMBL/GenBank/DDBJ whole genome shotgun (WGS) entry which is preliminary data.</text>
</comment>
<feature type="repeat" description="TPR" evidence="1">
    <location>
        <begin position="235"/>
        <end position="268"/>
    </location>
</feature>
<dbReference type="PROSITE" id="PS50005">
    <property type="entry name" value="TPR"/>
    <property type="match status" value="10"/>
</dbReference>
<accession>A0ABN8RTN9</accession>
<dbReference type="Pfam" id="PF13181">
    <property type="entry name" value="TPR_8"/>
    <property type="match status" value="1"/>
</dbReference>
<dbReference type="PANTHER" id="PTHR10098:SF108">
    <property type="entry name" value="TETRATRICOPEPTIDE REPEAT PROTEIN 28"/>
    <property type="match status" value="1"/>
</dbReference>
<dbReference type="SMART" id="SM00028">
    <property type="entry name" value="TPR"/>
    <property type="match status" value="19"/>
</dbReference>
<feature type="repeat" description="TPR" evidence="1">
    <location>
        <begin position="315"/>
        <end position="348"/>
    </location>
</feature>
<dbReference type="InterPro" id="IPR024983">
    <property type="entry name" value="CHAT_dom"/>
</dbReference>
<feature type="repeat" description="TPR" evidence="1">
    <location>
        <begin position="33"/>
        <end position="66"/>
    </location>
</feature>
<reference evidence="3 4" key="1">
    <citation type="submission" date="2022-05" db="EMBL/GenBank/DDBJ databases">
        <authorList>
            <consortium name="Genoscope - CEA"/>
            <person name="William W."/>
        </authorList>
    </citation>
    <scope>NUCLEOTIDE SEQUENCE [LARGE SCALE GENOMIC DNA]</scope>
</reference>
<dbReference type="PROSITE" id="PS50293">
    <property type="entry name" value="TPR_REGION"/>
    <property type="match status" value="1"/>
</dbReference>
<evidence type="ECO:0000256" key="1">
    <source>
        <dbReference type="PROSITE-ProRule" id="PRU00339"/>
    </source>
</evidence>
<feature type="repeat" description="TPR" evidence="1">
    <location>
        <begin position="635"/>
        <end position="668"/>
    </location>
</feature>
<organism evidence="3 4">
    <name type="scientific">Porites evermanni</name>
    <dbReference type="NCBI Taxonomy" id="104178"/>
    <lineage>
        <taxon>Eukaryota</taxon>
        <taxon>Metazoa</taxon>
        <taxon>Cnidaria</taxon>
        <taxon>Anthozoa</taxon>
        <taxon>Hexacorallia</taxon>
        <taxon>Scleractinia</taxon>
        <taxon>Fungiina</taxon>
        <taxon>Poritidae</taxon>
        <taxon>Porites</taxon>
    </lineage>
</organism>
<dbReference type="InterPro" id="IPR011990">
    <property type="entry name" value="TPR-like_helical_dom_sf"/>
</dbReference>
<keyword evidence="4" id="KW-1185">Reference proteome</keyword>
<gene>
    <name evidence="3" type="ORF">PEVE_00014214</name>
</gene>
<keyword evidence="1" id="KW-0802">TPR repeat</keyword>
<dbReference type="SUPFAM" id="SSF48452">
    <property type="entry name" value="TPR-like"/>
    <property type="match status" value="5"/>
</dbReference>
<dbReference type="Pfam" id="PF12770">
    <property type="entry name" value="CHAT"/>
    <property type="match status" value="1"/>
</dbReference>
<dbReference type="Pfam" id="PF13424">
    <property type="entry name" value="TPR_12"/>
    <property type="match status" value="7"/>
</dbReference>
<dbReference type="EMBL" id="CALNXI010002068">
    <property type="protein sequence ID" value="CAH3182468.1"/>
    <property type="molecule type" value="Genomic_DNA"/>
</dbReference>
<sequence>MARSPITASKEGEATAAAEETLHFDDDNLRAIAEVYKNEGNDEYKKNNFNKAIQFYTEGIKVNSRDEELNAILYSNRAAARFNLGNYTETLDDAKIAVGLRPSFLKAFVRGASACVQLKKFDEAITWCNKGLAIDPNNQKLLGIRSWSMKEKSKLQGSHQEKVRMKKKLNLCFKIDTKGTYKAGIDNFDDRSREGKEYDTVGLPHSHMGGFDTAIGNLERCLRIAKELGDRLAEGVVYDSLGSIYLNLGDLKSAIDNYERYLKIAKELGDRSREAKAYGNLGIAHRKLGGFKTAIDCHECRLKISKELGDRWEEGAAYCSLGNAHRNLGDVKTAIDFYESFLKMTKTLGDRSGEGAAYNNLGYAYVNLGDYKTAIHYYERRLQRTRELGDKKGEEAAYNNLGSAHRKLKDFKTAIDYYDRCLKMTKTLGDRSGEGAAYSNLGNAHERLGDFKTAIHYYECHLKIAKELGDRSAEGASCGNIGGAHHSLGNFKTALDYHERELKIAQELGDRSGEGAAYGNLGVSHCTLGDIKTAMKYHECHLKIAKEQGNRSGEGKAYCNLGNTHRSLGDFKTAIGYLERHLNIEKELGDRSGEGIAYSNLGCAHQSQGDFKTAVAYHERRLEIAKELGDRSGEGAAYANLGISYHSLGDFKTAIDYQERHLKITKELGERSGEGKAYGNLGSAHLSLGDFETAIKYIERHLEVAKELGDKTEVENAYSNLGIAYDHLGDLKTAIDCHERCLKIAKELGNKWGEGKAYGQLGSSYLGLGDFITAIEYNEWHLKISKELGDRLGEGLAYGNLGVAYRSMGDPTLAIDYQTRCLKIAQELGDTLNEGKACSDLGKSFESLGQVPKAIDYYQQGILLFNNIRDRLELKDDWKISLRDQYQTTYTALWRLLLAEGNVKGALFSAEQGRAQGLKDLIELKYAFERSGAGSGTENRTVDELLRYLPPNTIFTAFGEKELVFWVCQRGKDVELRKKQINSATKVETFFQAISQAVLQEIGARGPLRCEDRSLDLARDKSLEVKRSPQDDRQTKHLDLQKSALSTLYEIIIEPIQDLFLGSELIFVPEGQLCLAPFAAFEDSNSKYLCKSFRIRVSPSLTSLKMIADCPVDYHLKSGVLLVGDPWVQEVTNLEELPSARKEVEMIGRMLGTIPLTGRQATKYEVLGRLGSVALVHIAAHGSMEAGEIALAPNNGEMDFMLTMKDVLSVQMRARLVVLSCCHSARGQIKAEGVVGIARAFLGAGARSVLVSLWAIDDEATLEFMKNFYQQLVIGKSASEALNQAMNCMRESEEFNAVRFWAPFVLIGDDVTLEFSEST</sequence>
<dbReference type="Pfam" id="PF13176">
    <property type="entry name" value="TPR_7"/>
    <property type="match status" value="1"/>
</dbReference>
<feature type="repeat" description="TPR" evidence="1">
    <location>
        <begin position="395"/>
        <end position="428"/>
    </location>
</feature>
<feature type="repeat" description="TPR" evidence="1">
    <location>
        <begin position="555"/>
        <end position="588"/>
    </location>
</feature>
<dbReference type="Gene3D" id="1.25.40.10">
    <property type="entry name" value="Tetratricopeptide repeat domain"/>
    <property type="match status" value="7"/>
</dbReference>
<feature type="repeat" description="TPR" evidence="1">
    <location>
        <begin position="355"/>
        <end position="388"/>
    </location>
</feature>
<evidence type="ECO:0000259" key="2">
    <source>
        <dbReference type="Pfam" id="PF12770"/>
    </source>
</evidence>